<accession>A0A1Z4JP69</accession>
<sequence>MKVSNPSKSVEMVQTFTHETETTELQISIAYIRDRCNAVAGKPIPAPTFSRWCARFCVSGKSEDSAPLAILSGLITCALLHRFGARSFTGRGYKELYPLVHRRILEEFDVRPRDSRE</sequence>
<keyword evidence="2" id="KW-1185">Reference proteome</keyword>
<evidence type="ECO:0000313" key="2">
    <source>
        <dbReference type="Proteomes" id="UP000217895"/>
    </source>
</evidence>
<protein>
    <submittedName>
        <fullName evidence="1">Uncharacterized protein</fullName>
    </submittedName>
</protein>
<dbReference type="Proteomes" id="UP000217895">
    <property type="component" value="Chromosome"/>
</dbReference>
<reference evidence="1 2" key="1">
    <citation type="submission" date="2017-06" db="EMBL/GenBank/DDBJ databases">
        <title>Genome sequencing of cyanobaciteial culture collection at National Institute for Environmental Studies (NIES).</title>
        <authorList>
            <person name="Hirose Y."/>
            <person name="Shimura Y."/>
            <person name="Fujisawa T."/>
            <person name="Nakamura Y."/>
            <person name="Kawachi M."/>
        </authorList>
    </citation>
    <scope>NUCLEOTIDE SEQUENCE [LARGE SCALE GENOMIC DNA]</scope>
    <source>
        <strain evidence="1 2">NIES-2135</strain>
    </source>
</reference>
<proteinExistence type="predicted"/>
<dbReference type="EMBL" id="AP018203">
    <property type="protein sequence ID" value="BAY58514.1"/>
    <property type="molecule type" value="Genomic_DNA"/>
</dbReference>
<name>A0A1Z4JP69_LEPBY</name>
<evidence type="ECO:0000313" key="1">
    <source>
        <dbReference type="EMBL" id="BAY58514.1"/>
    </source>
</evidence>
<gene>
    <name evidence="1" type="ORF">NIES2135_53870</name>
</gene>
<dbReference type="AlphaFoldDB" id="A0A1Z4JP69"/>
<organism evidence="1 2">
    <name type="scientific">Leptolyngbya boryana NIES-2135</name>
    <dbReference type="NCBI Taxonomy" id="1973484"/>
    <lineage>
        <taxon>Bacteria</taxon>
        <taxon>Bacillati</taxon>
        <taxon>Cyanobacteriota</taxon>
        <taxon>Cyanophyceae</taxon>
        <taxon>Leptolyngbyales</taxon>
        <taxon>Leptolyngbyaceae</taxon>
        <taxon>Leptolyngbya group</taxon>
        <taxon>Leptolyngbya</taxon>
    </lineage>
</organism>